<keyword evidence="3" id="KW-1185">Reference proteome</keyword>
<sequence length="288" mass="30339">MHSLTHCDEIEALLPAYADRSLPAADAELVAAHLPSCPACQRQLQQLHTLSAELDAAMPEVPRTALRANFMAMLDEQKALLGQQPAAAPAPAPVAPSPKVVAMWPSALASPLMRIAAAILLVVGGVLLGRNLPGFGGQAGSVATNPAPAQPEASASGQRLATVLAGNTRQPVSASDRIELVNATRAEVTPGDPTVQVLINTLNFDPNANVRLAACEALFQLRADPRVAEAFVHSLPIQTDPNVQITLIELLVALRDPRAVRSLERLSRRQDALPVVRDQAKAGLGKLI</sequence>
<dbReference type="Proteomes" id="UP001501153">
    <property type="component" value="Unassembled WGS sequence"/>
</dbReference>
<dbReference type="Gene3D" id="1.25.10.10">
    <property type="entry name" value="Leucine-rich Repeat Variant"/>
    <property type="match status" value="1"/>
</dbReference>
<accession>A0ABP8IRT7</accession>
<evidence type="ECO:0000313" key="2">
    <source>
        <dbReference type="EMBL" id="GAA4369341.1"/>
    </source>
</evidence>
<dbReference type="InterPro" id="IPR011989">
    <property type="entry name" value="ARM-like"/>
</dbReference>
<proteinExistence type="predicted"/>
<dbReference type="InterPro" id="IPR041916">
    <property type="entry name" value="Anti_sigma_zinc_sf"/>
</dbReference>
<reference evidence="3" key="1">
    <citation type="journal article" date="2019" name="Int. J. Syst. Evol. Microbiol.">
        <title>The Global Catalogue of Microorganisms (GCM) 10K type strain sequencing project: providing services to taxonomists for standard genome sequencing and annotation.</title>
        <authorList>
            <consortium name="The Broad Institute Genomics Platform"/>
            <consortium name="The Broad Institute Genome Sequencing Center for Infectious Disease"/>
            <person name="Wu L."/>
            <person name="Ma J."/>
        </authorList>
    </citation>
    <scope>NUCLEOTIDE SEQUENCE [LARGE SCALE GENOMIC DNA]</scope>
    <source>
        <strain evidence="3">JCM 17923</strain>
    </source>
</reference>
<evidence type="ECO:0000313" key="3">
    <source>
        <dbReference type="Proteomes" id="UP001501153"/>
    </source>
</evidence>
<dbReference type="EMBL" id="BAABGZ010000080">
    <property type="protein sequence ID" value="GAA4369341.1"/>
    <property type="molecule type" value="Genomic_DNA"/>
</dbReference>
<gene>
    <name evidence="2" type="ORF">GCM10023185_42900</name>
</gene>
<dbReference type="InterPro" id="IPR027383">
    <property type="entry name" value="Znf_put"/>
</dbReference>
<evidence type="ECO:0000259" key="1">
    <source>
        <dbReference type="Pfam" id="PF13490"/>
    </source>
</evidence>
<feature type="domain" description="Putative zinc-finger" evidence="1">
    <location>
        <begin position="7"/>
        <end position="41"/>
    </location>
</feature>
<dbReference type="InterPro" id="IPR016024">
    <property type="entry name" value="ARM-type_fold"/>
</dbReference>
<dbReference type="SUPFAM" id="SSF48371">
    <property type="entry name" value="ARM repeat"/>
    <property type="match status" value="1"/>
</dbReference>
<name>A0ABP8IRT7_9BACT</name>
<dbReference type="RefSeq" id="WP_345238209.1">
    <property type="nucleotide sequence ID" value="NZ_BAABGZ010000080.1"/>
</dbReference>
<organism evidence="2 3">
    <name type="scientific">Hymenobacter saemangeumensis</name>
    <dbReference type="NCBI Taxonomy" id="1084522"/>
    <lineage>
        <taxon>Bacteria</taxon>
        <taxon>Pseudomonadati</taxon>
        <taxon>Bacteroidota</taxon>
        <taxon>Cytophagia</taxon>
        <taxon>Cytophagales</taxon>
        <taxon>Hymenobacteraceae</taxon>
        <taxon>Hymenobacter</taxon>
    </lineage>
</organism>
<comment type="caution">
    <text evidence="2">The sequence shown here is derived from an EMBL/GenBank/DDBJ whole genome shotgun (WGS) entry which is preliminary data.</text>
</comment>
<dbReference type="Pfam" id="PF13490">
    <property type="entry name" value="zf-HC2"/>
    <property type="match status" value="1"/>
</dbReference>
<dbReference type="Gene3D" id="1.10.10.1320">
    <property type="entry name" value="Anti-sigma factor, zinc-finger domain"/>
    <property type="match status" value="1"/>
</dbReference>
<dbReference type="Pfam" id="PF13646">
    <property type="entry name" value="HEAT_2"/>
    <property type="match status" value="1"/>
</dbReference>
<protein>
    <recommendedName>
        <fullName evidence="1">Putative zinc-finger domain-containing protein</fullName>
    </recommendedName>
</protein>